<proteinExistence type="predicted"/>
<protein>
    <submittedName>
        <fullName evidence="1">Uncharacterized protein</fullName>
    </submittedName>
</protein>
<dbReference type="InParanoid" id="F1A2L2"/>
<reference evidence="2" key="1">
    <citation type="journal article" date="2011" name="Genome Biol.">
        <title>Comparative genomics of the social amoebae Dictyostelium discoideum and Dictyostelium purpureum.</title>
        <authorList>
            <consortium name="US DOE Joint Genome Institute (JGI-PGF)"/>
            <person name="Sucgang R."/>
            <person name="Kuo A."/>
            <person name="Tian X."/>
            <person name="Salerno W."/>
            <person name="Parikh A."/>
            <person name="Feasley C.L."/>
            <person name="Dalin E."/>
            <person name="Tu H."/>
            <person name="Huang E."/>
            <person name="Barry K."/>
            <person name="Lindquist E."/>
            <person name="Shapiro H."/>
            <person name="Bruce D."/>
            <person name="Schmutz J."/>
            <person name="Salamov A."/>
            <person name="Fey P."/>
            <person name="Gaudet P."/>
            <person name="Anjard C."/>
            <person name="Babu M.M."/>
            <person name="Basu S."/>
            <person name="Bushmanova Y."/>
            <person name="van der Wel H."/>
            <person name="Katoh-Kurasawa M."/>
            <person name="Dinh C."/>
            <person name="Coutinho P.M."/>
            <person name="Saito T."/>
            <person name="Elias M."/>
            <person name="Schaap P."/>
            <person name="Kay R.R."/>
            <person name="Henrissat B."/>
            <person name="Eichinger L."/>
            <person name="Rivero F."/>
            <person name="Putnam N.H."/>
            <person name="West C.M."/>
            <person name="Loomis W.F."/>
            <person name="Chisholm R.L."/>
            <person name="Shaulsky G."/>
            <person name="Strassmann J.E."/>
            <person name="Queller D.C."/>
            <person name="Kuspa A."/>
            <person name="Grigoriev I.V."/>
        </authorList>
    </citation>
    <scope>NUCLEOTIDE SEQUENCE [LARGE SCALE GENOMIC DNA]</scope>
    <source>
        <strain evidence="2">QSDP1</strain>
    </source>
</reference>
<dbReference type="GeneID" id="10505219"/>
<evidence type="ECO:0000313" key="2">
    <source>
        <dbReference type="Proteomes" id="UP000001064"/>
    </source>
</evidence>
<dbReference type="VEuPathDB" id="AmoebaDB:DICPUDRAFT_99792"/>
<keyword evidence="2" id="KW-1185">Reference proteome</keyword>
<dbReference type="RefSeq" id="XP_003293904.1">
    <property type="nucleotide sequence ID" value="XM_003293856.1"/>
</dbReference>
<sequence>MMSSIRNHYDLESSILSSRYETDPNLIDIKFTPEEYYLYCGFSKDILNEFYSIQKRLLKDYIKPTLLTSFVNYLWGYMSKEDVSQSFNIPKKEFSNMFKNIIKSWNIYKNSENCDYLNIINSNTINVNKTNDSDLTHLVLYITCDVDSKKNQGVVYSEKFKKHCTKIHIYLSKGKIIYINNNDIECGKNINLNQFKSTQVYEILFDDSFEYNLRKIKMDSRLNHPLLDVLSHVSRFGVFNNNRNHADCLSIFEILFYLSKKFIESGSSF</sequence>
<dbReference type="AlphaFoldDB" id="F1A2L2"/>
<accession>F1A2L2</accession>
<organism evidence="1 2">
    <name type="scientific">Dictyostelium purpureum</name>
    <name type="common">Slime mold</name>
    <dbReference type="NCBI Taxonomy" id="5786"/>
    <lineage>
        <taxon>Eukaryota</taxon>
        <taxon>Amoebozoa</taxon>
        <taxon>Evosea</taxon>
        <taxon>Eumycetozoa</taxon>
        <taxon>Dictyostelia</taxon>
        <taxon>Dictyosteliales</taxon>
        <taxon>Dictyosteliaceae</taxon>
        <taxon>Dictyostelium</taxon>
    </lineage>
</organism>
<dbReference type="Proteomes" id="UP000001064">
    <property type="component" value="Unassembled WGS sequence"/>
</dbReference>
<dbReference type="KEGG" id="dpp:DICPUDRAFT_99792"/>
<dbReference type="EMBL" id="GL871416">
    <property type="protein sequence ID" value="EGC29572.1"/>
    <property type="molecule type" value="Genomic_DNA"/>
</dbReference>
<gene>
    <name evidence="1" type="ORF">DICPUDRAFT_99792</name>
</gene>
<evidence type="ECO:0000313" key="1">
    <source>
        <dbReference type="EMBL" id="EGC29572.1"/>
    </source>
</evidence>
<name>F1A2L2_DICPU</name>